<dbReference type="Pfam" id="PF18998">
    <property type="entry name" value="Flg_new_2"/>
    <property type="match status" value="1"/>
</dbReference>
<dbReference type="EMBL" id="CP061336">
    <property type="protein sequence ID" value="QNU67729.1"/>
    <property type="molecule type" value="Genomic_DNA"/>
</dbReference>
<dbReference type="Proteomes" id="UP000306409">
    <property type="component" value="Chromosome"/>
</dbReference>
<keyword evidence="1" id="KW-0677">Repeat</keyword>
<dbReference type="KEGG" id="rher:EHE19_004485"/>
<reference evidence="3 4" key="1">
    <citation type="submission" date="2020-09" db="EMBL/GenBank/DDBJ databases">
        <title>Characterization and genome sequencing of Ruminiclostridium sp. nov. MA18.</title>
        <authorList>
            <person name="Rettenmaier R."/>
            <person name="Kowollik M.-L."/>
            <person name="Liebl W."/>
            <person name="Zverlov V."/>
        </authorList>
    </citation>
    <scope>NUCLEOTIDE SEQUENCE [LARGE SCALE GENOMIC DNA]</scope>
    <source>
        <strain evidence="3 4">MA18</strain>
    </source>
</reference>
<proteinExistence type="predicted"/>
<evidence type="ECO:0000259" key="2">
    <source>
        <dbReference type="PROSITE" id="PS51272"/>
    </source>
</evidence>
<accession>A0A7H1VQR7</accession>
<feature type="domain" description="SLH" evidence="2">
    <location>
        <begin position="1178"/>
        <end position="1241"/>
    </location>
</feature>
<organism evidence="3 4">
    <name type="scientific">Ruminiclostridium herbifermentans</name>
    <dbReference type="NCBI Taxonomy" id="2488810"/>
    <lineage>
        <taxon>Bacteria</taxon>
        <taxon>Bacillati</taxon>
        <taxon>Bacillota</taxon>
        <taxon>Clostridia</taxon>
        <taxon>Eubacteriales</taxon>
        <taxon>Oscillospiraceae</taxon>
        <taxon>Ruminiclostridium</taxon>
    </lineage>
</organism>
<sequence length="1368" mass="145503">MKFKIKKLIISVILIGIMLVSISSSIYAIDIIEDFEGWGFVNETPALSGGVYIYDTWKFIAKVDGVAANDGAIETWTGPAALSISTGAGIVDELHILSINGDEFNFGGFNFTGTSNRSMFVTGWRDGVQVTPEVNITYTSSTYDEYFDLRNQDSEFKNVDEIRICGADLGGGNFDKISGFLESFTYDVNPIDEVPPKILTLTMTSDNANLATIAKVGDKITLNIIANEKIQMPVVTIAGNAATVTDADDSDERTWKATYIMRESDTSGTIPFTLDFKDKANNAGLQVTSVTAGSTVNFDKIPPTAPTAVTVTPVGGTVIANSLNKSNTNLIVNATITAGEATGGKAELYIGGTLIASYTSIASEDTQVTFDLGKSTNDELQAAVSSSGTVSVRLYDLAGNSSTSSVGNPTLTVDYISELPSPAKAITAFNFNGLTPNVIGIVNEASKTINLTVPYGTNVTNLAPTITHTGASISPNTGLPQDFTNPVEYTVTAADGTTQKYTVTVTVAANPAKAITAFNFNGLTPNVIGIVNEASKTINLTVPYGTNVTNLAPTITHTGASISPNTGLPQDFTNPVEYTVTAADGTTQKYTVTVTVAANPAKAITAFNFNGLTPNVIGIVNEASKTINLTVPYGTNVTNLAPTITHTGASISPNTGLPQDFTNPVEYTVTAADGTTQKYTVTVTMAANPAKAITSFNFNGLTPNVIGIVNEASKTINLTVPYGTNVTNLAPTITHTGASILPNTGLPQDFTNPVEYTVTAADGTTQKYTVTVTMAANPAKAITAFNFNGLTPNVIGIVNEASKTINLTVPYGTNVTNLAPTITHTGASISPNTGLPQDFTNPVEYTVTAADGTTQKYTVTVTVAANEYTLTYIAGTGGTITGAATQTVNHGGNGTAVTATPNIGYHFVGWSDGVTTATRTDTNVTKNISVTASFARNTQNSSSTSTTVISQTPTIDIFINDDKVNYATSDIKYENGKKKTTVKLDDEKLTNKLSKENEGSTIIIPVYNNSDIVIGQLNAQTVKNLQNKNVTLEIKTENAIYTISAKDINIDSVSREIGSQVQLKDIVVNIFVSKSSKETLTKAENSARRNNLHLVGSPIDFEITCTNGSKTVNVFNFNKYVERTIILPEGIDGKKITTGVVLNEDGTFSHVPTSVQFVDGRYHAKINSLTNSTYAVIWNPLTFKDVEKHWSKNYVNEVGSRLIDDGVGNGNFAPDRAITRAEFASMIVKALGLKGTNFPDKFGDVKKGDAYYYYIYTAYEYSILAGYSNGNFGPQDLITREQAMTMLAKAMEIAGINVTVSDTDVSNQLKLFNDSDQISVYARQTATICVKNGIFAGDNKGRLTPKDSFTRAESATVIIKLLTKAELI</sequence>
<feature type="domain" description="SLH" evidence="2">
    <location>
        <begin position="1242"/>
        <end position="1301"/>
    </location>
</feature>
<dbReference type="RefSeq" id="WP_190530479.1">
    <property type="nucleotide sequence ID" value="NZ_CP061336.1"/>
</dbReference>
<dbReference type="Gene3D" id="2.60.40.2340">
    <property type="match status" value="5"/>
</dbReference>
<protein>
    <submittedName>
        <fullName evidence="3">DUF5018 domain-containing protein</fullName>
    </submittedName>
</protein>
<name>A0A7H1VQR7_9FIRM</name>
<gene>
    <name evidence="3" type="ORF">EHE19_004485</name>
</gene>
<dbReference type="InterPro" id="IPR032186">
    <property type="entry name" value="DUF5018"/>
</dbReference>
<dbReference type="Pfam" id="PF16410">
    <property type="entry name" value="DUF5018"/>
    <property type="match status" value="5"/>
</dbReference>
<dbReference type="InterPro" id="IPR001119">
    <property type="entry name" value="SLH_dom"/>
</dbReference>
<evidence type="ECO:0000256" key="1">
    <source>
        <dbReference type="ARBA" id="ARBA00022737"/>
    </source>
</evidence>
<dbReference type="PROSITE" id="PS51272">
    <property type="entry name" value="SLH"/>
    <property type="match status" value="3"/>
</dbReference>
<evidence type="ECO:0000313" key="4">
    <source>
        <dbReference type="Proteomes" id="UP000306409"/>
    </source>
</evidence>
<feature type="domain" description="SLH" evidence="2">
    <location>
        <begin position="1309"/>
        <end position="1368"/>
    </location>
</feature>
<dbReference type="InterPro" id="IPR044060">
    <property type="entry name" value="Bacterial_rp_domain"/>
</dbReference>
<evidence type="ECO:0000313" key="3">
    <source>
        <dbReference type="EMBL" id="QNU67729.1"/>
    </source>
</evidence>
<dbReference type="Pfam" id="PF00395">
    <property type="entry name" value="SLH"/>
    <property type="match status" value="3"/>
</dbReference>
<keyword evidence="4" id="KW-1185">Reference proteome</keyword>